<sequence length="64" mass="6473">MMVQAEPRIILAAVAVFTALAGMGAAIRGLLFDSPAFIHYGALALVAGVASFVVLLVPATGDDT</sequence>
<keyword evidence="1" id="KW-1133">Transmembrane helix</keyword>
<dbReference type="Pfam" id="PF11177">
    <property type="entry name" value="DUF2964"/>
    <property type="match status" value="1"/>
</dbReference>
<evidence type="ECO:0000313" key="3">
    <source>
        <dbReference type="Proteomes" id="UP000199706"/>
    </source>
</evidence>
<keyword evidence="1" id="KW-0472">Membrane</keyword>
<reference evidence="2 3" key="1">
    <citation type="submission" date="2016-10" db="EMBL/GenBank/DDBJ databases">
        <authorList>
            <person name="de Groot N.N."/>
        </authorList>
    </citation>
    <scope>NUCLEOTIDE SEQUENCE [LARGE SCALE GENOMIC DNA]</scope>
    <source>
        <strain evidence="2 3">LMG 2247</strain>
    </source>
</reference>
<organism evidence="2 3">
    <name type="scientific">Paraburkholderia phenazinium</name>
    <dbReference type="NCBI Taxonomy" id="60549"/>
    <lineage>
        <taxon>Bacteria</taxon>
        <taxon>Pseudomonadati</taxon>
        <taxon>Pseudomonadota</taxon>
        <taxon>Betaproteobacteria</taxon>
        <taxon>Burkholderiales</taxon>
        <taxon>Burkholderiaceae</taxon>
        <taxon>Paraburkholderia</taxon>
    </lineage>
</organism>
<evidence type="ECO:0000256" key="1">
    <source>
        <dbReference type="SAM" id="Phobius"/>
    </source>
</evidence>
<evidence type="ECO:0000313" key="2">
    <source>
        <dbReference type="EMBL" id="SDI35885.1"/>
    </source>
</evidence>
<dbReference type="EMBL" id="FNCJ01000021">
    <property type="protein sequence ID" value="SDI35885.1"/>
    <property type="molecule type" value="Genomic_DNA"/>
</dbReference>
<keyword evidence="1" id="KW-0812">Transmembrane</keyword>
<accession>A0A1G8JXK4</accession>
<gene>
    <name evidence="2" type="ORF">SAMN05216466_12188</name>
</gene>
<dbReference type="AlphaFoldDB" id="A0A1G8JXK4"/>
<feature type="transmembrane region" description="Helical" evidence="1">
    <location>
        <begin position="36"/>
        <end position="57"/>
    </location>
</feature>
<name>A0A1G8JXK4_9BURK</name>
<dbReference type="InterPro" id="IPR021347">
    <property type="entry name" value="DUF2964"/>
</dbReference>
<protein>
    <recommendedName>
        <fullName evidence="4">DUF2964 family protein</fullName>
    </recommendedName>
</protein>
<evidence type="ECO:0008006" key="4">
    <source>
        <dbReference type="Google" id="ProtNLM"/>
    </source>
</evidence>
<dbReference type="Proteomes" id="UP000199706">
    <property type="component" value="Unassembled WGS sequence"/>
</dbReference>
<proteinExistence type="predicted"/>